<dbReference type="RefSeq" id="WP_091990283.1">
    <property type="nucleotide sequence ID" value="NZ_FOLO01000060.1"/>
</dbReference>
<accession>A0A1I1SJ45</accession>
<dbReference type="EMBL" id="FOLO01000060">
    <property type="protein sequence ID" value="SFD46456.1"/>
    <property type="molecule type" value="Genomic_DNA"/>
</dbReference>
<reference evidence="1 2" key="1">
    <citation type="submission" date="2016-10" db="EMBL/GenBank/DDBJ databases">
        <authorList>
            <person name="de Groot N.N."/>
        </authorList>
    </citation>
    <scope>NUCLEOTIDE SEQUENCE [LARGE SCALE GENOMIC DNA]</scope>
    <source>
        <strain evidence="1 2">DSM 6059</strain>
    </source>
</reference>
<evidence type="ECO:0000313" key="2">
    <source>
        <dbReference type="Proteomes" id="UP000198862"/>
    </source>
</evidence>
<organism evidence="1 2">
    <name type="scientific">Pseudoalteromonas denitrificans DSM 6059</name>
    <dbReference type="NCBI Taxonomy" id="1123010"/>
    <lineage>
        <taxon>Bacteria</taxon>
        <taxon>Pseudomonadati</taxon>
        <taxon>Pseudomonadota</taxon>
        <taxon>Gammaproteobacteria</taxon>
        <taxon>Alteromonadales</taxon>
        <taxon>Pseudoalteromonadaceae</taxon>
        <taxon>Pseudoalteromonas</taxon>
    </lineage>
</organism>
<protein>
    <submittedName>
        <fullName evidence="1">Uncharacterized protein</fullName>
    </submittedName>
</protein>
<dbReference type="AlphaFoldDB" id="A0A1I1SJ45"/>
<dbReference type="Proteomes" id="UP000198862">
    <property type="component" value="Unassembled WGS sequence"/>
</dbReference>
<dbReference type="OrthoDB" id="6309180at2"/>
<evidence type="ECO:0000313" key="1">
    <source>
        <dbReference type="EMBL" id="SFD46456.1"/>
    </source>
</evidence>
<proteinExistence type="predicted"/>
<name>A0A1I1SJ45_9GAMM</name>
<sequence>MSIFIPQSTNFDSKIDNAYKLNNDRAPLSPDGVLFTPYREEITDKSLNNARSIDDIPQKTKDLYNEITSGVKESIDTNLTPRERLLAFFDKTINEIMTAPIEVEIEPHEMREAILFSRLGVDFLKVKEANVRMDMLTLAKDAIDKADKLTQPDKQVFYDRIKDLKLQLEQQIADLMKGVEPEESDKQEALKFEKIDEVNPLLNQLQQSKNFKF</sequence>
<keyword evidence="2" id="KW-1185">Reference proteome</keyword>
<gene>
    <name evidence="1" type="ORF">SAMN02745724_04591</name>
</gene>